<dbReference type="RefSeq" id="XP_040706460.1">
    <property type="nucleotide sequence ID" value="XM_040851641.1"/>
</dbReference>
<accession>A0A1L9TTB0</accession>
<name>A0A1L9TTB0_9EURO</name>
<dbReference type="GeneID" id="63767714"/>
<dbReference type="AlphaFoldDB" id="A0A1L9TTB0"/>
<protein>
    <submittedName>
        <fullName evidence="1">Uncharacterized protein</fullName>
    </submittedName>
</protein>
<dbReference type="EMBL" id="KV878583">
    <property type="protein sequence ID" value="OJJ62654.1"/>
    <property type="molecule type" value="Genomic_DNA"/>
</dbReference>
<reference evidence="2" key="1">
    <citation type="journal article" date="2017" name="Genome Biol.">
        <title>Comparative genomics reveals high biological diversity and specific adaptations in the industrially and medically important fungal genus Aspergillus.</title>
        <authorList>
            <person name="de Vries R.P."/>
            <person name="Riley R."/>
            <person name="Wiebenga A."/>
            <person name="Aguilar-Osorio G."/>
            <person name="Amillis S."/>
            <person name="Uchima C.A."/>
            <person name="Anderluh G."/>
            <person name="Asadollahi M."/>
            <person name="Askin M."/>
            <person name="Barry K."/>
            <person name="Battaglia E."/>
            <person name="Bayram O."/>
            <person name="Benocci T."/>
            <person name="Braus-Stromeyer S.A."/>
            <person name="Caldana C."/>
            <person name="Canovas D."/>
            <person name="Cerqueira G.C."/>
            <person name="Chen F."/>
            <person name="Chen W."/>
            <person name="Choi C."/>
            <person name="Clum A."/>
            <person name="Dos Santos R.A."/>
            <person name="Damasio A.R."/>
            <person name="Diallinas G."/>
            <person name="Emri T."/>
            <person name="Fekete E."/>
            <person name="Flipphi M."/>
            <person name="Freyberg S."/>
            <person name="Gallo A."/>
            <person name="Gournas C."/>
            <person name="Habgood R."/>
            <person name="Hainaut M."/>
            <person name="Harispe M.L."/>
            <person name="Henrissat B."/>
            <person name="Hilden K.S."/>
            <person name="Hope R."/>
            <person name="Hossain A."/>
            <person name="Karabika E."/>
            <person name="Karaffa L."/>
            <person name="Karanyi Z."/>
            <person name="Krasevec N."/>
            <person name="Kuo A."/>
            <person name="Kusch H."/>
            <person name="LaButti K."/>
            <person name="Lagendijk E.L."/>
            <person name="Lapidus A."/>
            <person name="Levasseur A."/>
            <person name="Lindquist E."/>
            <person name="Lipzen A."/>
            <person name="Logrieco A.F."/>
            <person name="MacCabe A."/>
            <person name="Maekelae M.R."/>
            <person name="Malavazi I."/>
            <person name="Melin P."/>
            <person name="Meyer V."/>
            <person name="Mielnichuk N."/>
            <person name="Miskei M."/>
            <person name="Molnar A.P."/>
            <person name="Mule G."/>
            <person name="Ngan C.Y."/>
            <person name="Orejas M."/>
            <person name="Orosz E."/>
            <person name="Ouedraogo J.P."/>
            <person name="Overkamp K.M."/>
            <person name="Park H.-S."/>
            <person name="Perrone G."/>
            <person name="Piumi F."/>
            <person name="Punt P.J."/>
            <person name="Ram A.F."/>
            <person name="Ramon A."/>
            <person name="Rauscher S."/>
            <person name="Record E."/>
            <person name="Riano-Pachon D.M."/>
            <person name="Robert V."/>
            <person name="Roehrig J."/>
            <person name="Ruller R."/>
            <person name="Salamov A."/>
            <person name="Salih N.S."/>
            <person name="Samson R.A."/>
            <person name="Sandor E."/>
            <person name="Sanguinetti M."/>
            <person name="Schuetze T."/>
            <person name="Sepcic K."/>
            <person name="Shelest E."/>
            <person name="Sherlock G."/>
            <person name="Sophianopoulou V."/>
            <person name="Squina F.M."/>
            <person name="Sun H."/>
            <person name="Susca A."/>
            <person name="Todd R.B."/>
            <person name="Tsang A."/>
            <person name="Unkles S.E."/>
            <person name="van de Wiele N."/>
            <person name="van Rossen-Uffink D."/>
            <person name="Oliveira J.V."/>
            <person name="Vesth T.C."/>
            <person name="Visser J."/>
            <person name="Yu J.-H."/>
            <person name="Zhou M."/>
            <person name="Andersen M.R."/>
            <person name="Archer D.B."/>
            <person name="Baker S.E."/>
            <person name="Benoit I."/>
            <person name="Brakhage A.A."/>
            <person name="Braus G.H."/>
            <person name="Fischer R."/>
            <person name="Frisvad J.C."/>
            <person name="Goldman G.H."/>
            <person name="Houbraken J."/>
            <person name="Oakley B."/>
            <person name="Pocsi I."/>
            <person name="Scazzocchio C."/>
            <person name="Seiboth B."/>
            <person name="vanKuyk P.A."/>
            <person name="Wortman J."/>
            <person name="Dyer P.S."/>
            <person name="Grigoriev I.V."/>
        </authorList>
    </citation>
    <scope>NUCLEOTIDE SEQUENCE [LARGE SCALE GENOMIC DNA]</scope>
    <source>
        <strain evidence="2">CBS 593.65</strain>
    </source>
</reference>
<keyword evidence="2" id="KW-1185">Reference proteome</keyword>
<proteinExistence type="predicted"/>
<evidence type="ECO:0000313" key="2">
    <source>
        <dbReference type="Proteomes" id="UP000184356"/>
    </source>
</evidence>
<evidence type="ECO:0000313" key="1">
    <source>
        <dbReference type="EMBL" id="OJJ62654.1"/>
    </source>
</evidence>
<organism evidence="1 2">
    <name type="scientific">Aspergillus sydowii CBS 593.65</name>
    <dbReference type="NCBI Taxonomy" id="1036612"/>
    <lineage>
        <taxon>Eukaryota</taxon>
        <taxon>Fungi</taxon>
        <taxon>Dikarya</taxon>
        <taxon>Ascomycota</taxon>
        <taxon>Pezizomycotina</taxon>
        <taxon>Eurotiomycetes</taxon>
        <taxon>Eurotiomycetidae</taxon>
        <taxon>Eurotiales</taxon>
        <taxon>Aspergillaceae</taxon>
        <taxon>Aspergillus</taxon>
        <taxon>Aspergillus subgen. Nidulantes</taxon>
    </lineage>
</organism>
<dbReference type="VEuPathDB" id="FungiDB:ASPSYDRAFT_86326"/>
<sequence>MSNPQNVTIRLSITGTVLSPIETQPGGTTKIRADIPTIQKIAEKVKSQLVLKGYLSQKGGHVSPKSDEVIIRVSPGVGAGKDGDMMRKWRACDEVTIHTRLEVECFLSNDLAFFKSASAV</sequence>
<gene>
    <name evidence="1" type="ORF">ASPSYDRAFT_86326</name>
</gene>
<dbReference type="Proteomes" id="UP000184356">
    <property type="component" value="Unassembled WGS sequence"/>
</dbReference>